<dbReference type="AlphaFoldDB" id="A0A371F3V1"/>
<protein>
    <recommendedName>
        <fullName evidence="4">Gag-asp_proteas domain-containing protein</fullName>
    </recommendedName>
</protein>
<feature type="non-terminal residue" evidence="2">
    <location>
        <position position="1"/>
    </location>
</feature>
<sequence>MCPTLQETESESTEFVGVVGGEYQYGRKLQPYQSNPNQGQHTALRFAPVGSMPGPSLRYQAQPFRQQPQQQSVGSENIPSQTILNSKGGGLGVVKIAATSSTSAESETSQSQDRTGSRLLSTTISQSHPTAISHLNSLNKEVLKYARFLKELCIHKRKKIKGAVEMGGIMSALVKHEDVSARVQRILPKKCQDLGIFSMLCTIDSSTFADAMLDLGAFINFMPTSVYRLLNFKDLEPTGMVIQLANRSVVQPLGVLEDVLVWVNELIFLVDFYVLDIEDEALKKGSTLILG</sequence>
<evidence type="ECO:0008006" key="4">
    <source>
        <dbReference type="Google" id="ProtNLM"/>
    </source>
</evidence>
<dbReference type="Gene3D" id="2.40.70.10">
    <property type="entry name" value="Acid Proteases"/>
    <property type="match status" value="1"/>
</dbReference>
<evidence type="ECO:0000313" key="3">
    <source>
        <dbReference type="Proteomes" id="UP000257109"/>
    </source>
</evidence>
<dbReference type="PANTHER" id="PTHR33067">
    <property type="entry name" value="RNA-DIRECTED DNA POLYMERASE-RELATED"/>
    <property type="match status" value="1"/>
</dbReference>
<dbReference type="Proteomes" id="UP000257109">
    <property type="component" value="Unassembled WGS sequence"/>
</dbReference>
<comment type="caution">
    <text evidence="2">The sequence shown here is derived from an EMBL/GenBank/DDBJ whole genome shotgun (WGS) entry which is preliminary data.</text>
</comment>
<keyword evidence="3" id="KW-1185">Reference proteome</keyword>
<dbReference type="PANTHER" id="PTHR33067:SF9">
    <property type="entry name" value="RNA-DIRECTED DNA POLYMERASE"/>
    <property type="match status" value="1"/>
</dbReference>
<evidence type="ECO:0000256" key="1">
    <source>
        <dbReference type="SAM" id="MobiDB-lite"/>
    </source>
</evidence>
<feature type="compositionally biased region" description="Low complexity" evidence="1">
    <location>
        <begin position="62"/>
        <end position="71"/>
    </location>
</feature>
<organism evidence="2 3">
    <name type="scientific">Mucuna pruriens</name>
    <name type="common">Velvet bean</name>
    <name type="synonym">Dolichos pruriens</name>
    <dbReference type="NCBI Taxonomy" id="157652"/>
    <lineage>
        <taxon>Eukaryota</taxon>
        <taxon>Viridiplantae</taxon>
        <taxon>Streptophyta</taxon>
        <taxon>Embryophyta</taxon>
        <taxon>Tracheophyta</taxon>
        <taxon>Spermatophyta</taxon>
        <taxon>Magnoliopsida</taxon>
        <taxon>eudicotyledons</taxon>
        <taxon>Gunneridae</taxon>
        <taxon>Pentapetalae</taxon>
        <taxon>rosids</taxon>
        <taxon>fabids</taxon>
        <taxon>Fabales</taxon>
        <taxon>Fabaceae</taxon>
        <taxon>Papilionoideae</taxon>
        <taxon>50 kb inversion clade</taxon>
        <taxon>NPAAA clade</taxon>
        <taxon>indigoferoid/millettioid clade</taxon>
        <taxon>Phaseoleae</taxon>
        <taxon>Mucuna</taxon>
    </lineage>
</organism>
<reference evidence="2" key="1">
    <citation type="submission" date="2018-05" db="EMBL/GenBank/DDBJ databases">
        <title>Draft genome of Mucuna pruriens seed.</title>
        <authorList>
            <person name="Nnadi N.E."/>
            <person name="Vos R."/>
            <person name="Hasami M.H."/>
            <person name="Devisetty U.K."/>
            <person name="Aguiy J.C."/>
        </authorList>
    </citation>
    <scope>NUCLEOTIDE SEQUENCE [LARGE SCALE GENOMIC DNA]</scope>
    <source>
        <strain evidence="2">JCA_2017</strain>
    </source>
</reference>
<gene>
    <name evidence="2" type="ORF">CR513_47506</name>
</gene>
<proteinExistence type="predicted"/>
<accession>A0A371F3V1</accession>
<feature type="region of interest" description="Disordered" evidence="1">
    <location>
        <begin position="62"/>
        <end position="86"/>
    </location>
</feature>
<name>A0A371F3V1_MUCPR</name>
<dbReference type="InterPro" id="IPR021109">
    <property type="entry name" value="Peptidase_aspartic_dom_sf"/>
</dbReference>
<dbReference type="EMBL" id="QJKJ01010704">
    <property type="protein sequence ID" value="RDX72944.1"/>
    <property type="molecule type" value="Genomic_DNA"/>
</dbReference>
<dbReference type="OrthoDB" id="1433126at2759"/>
<feature type="compositionally biased region" description="Polar residues" evidence="1">
    <location>
        <begin position="72"/>
        <end position="85"/>
    </location>
</feature>
<evidence type="ECO:0000313" key="2">
    <source>
        <dbReference type="EMBL" id="RDX72944.1"/>
    </source>
</evidence>
<dbReference type="CDD" id="cd00303">
    <property type="entry name" value="retropepsin_like"/>
    <property type="match status" value="1"/>
</dbReference>